<dbReference type="PANTHER" id="PTHR47718">
    <property type="entry name" value="OS01G0519700 PROTEIN"/>
    <property type="match status" value="1"/>
</dbReference>
<dbReference type="InterPro" id="IPR004330">
    <property type="entry name" value="FAR1_DNA_bnd_dom"/>
</dbReference>
<comment type="caution">
    <text evidence="4">The sequence shown here is derived from an EMBL/GenBank/DDBJ whole genome shotgun (WGS) entry which is preliminary data.</text>
</comment>
<dbReference type="Proteomes" id="UP001443914">
    <property type="component" value="Unassembled WGS sequence"/>
</dbReference>
<evidence type="ECO:0000313" key="5">
    <source>
        <dbReference type="Proteomes" id="UP001443914"/>
    </source>
</evidence>
<proteinExistence type="predicted"/>
<feature type="domain" description="FAR1" evidence="2">
    <location>
        <begin position="45"/>
        <end position="141"/>
    </location>
</feature>
<dbReference type="AlphaFoldDB" id="A0AAW1H5V2"/>
<organism evidence="4 5">
    <name type="scientific">Saponaria officinalis</name>
    <name type="common">Common soapwort</name>
    <name type="synonym">Lychnis saponaria</name>
    <dbReference type="NCBI Taxonomy" id="3572"/>
    <lineage>
        <taxon>Eukaryota</taxon>
        <taxon>Viridiplantae</taxon>
        <taxon>Streptophyta</taxon>
        <taxon>Embryophyta</taxon>
        <taxon>Tracheophyta</taxon>
        <taxon>Spermatophyta</taxon>
        <taxon>Magnoliopsida</taxon>
        <taxon>eudicotyledons</taxon>
        <taxon>Gunneridae</taxon>
        <taxon>Pentapetalae</taxon>
        <taxon>Caryophyllales</taxon>
        <taxon>Caryophyllaceae</taxon>
        <taxon>Caryophylleae</taxon>
        <taxon>Saponaria</taxon>
    </lineage>
</organism>
<reference evidence="4" key="1">
    <citation type="submission" date="2024-03" db="EMBL/GenBank/DDBJ databases">
        <title>WGS assembly of Saponaria officinalis var. Norfolk2.</title>
        <authorList>
            <person name="Jenkins J."/>
            <person name="Shu S."/>
            <person name="Grimwood J."/>
            <person name="Barry K."/>
            <person name="Goodstein D."/>
            <person name="Schmutz J."/>
            <person name="Leebens-Mack J."/>
            <person name="Osbourn A."/>
        </authorList>
    </citation>
    <scope>NUCLEOTIDE SEQUENCE [LARGE SCALE GENOMIC DNA]</scope>
    <source>
        <strain evidence="4">JIC</strain>
    </source>
</reference>
<dbReference type="PANTHER" id="PTHR47718:SF18">
    <property type="entry name" value="PROTEIN FAR1-RELATED SEQUENCE 5-LIKE"/>
    <property type="match status" value="1"/>
</dbReference>
<dbReference type="Pfam" id="PF10551">
    <property type="entry name" value="MULE"/>
    <property type="match status" value="1"/>
</dbReference>
<dbReference type="InterPro" id="IPR018289">
    <property type="entry name" value="MULE_transposase_dom"/>
</dbReference>
<accession>A0AAW1H5V2</accession>
<sequence length="663" mass="76828">MQLIPIENGSSNDRFSEEDEWFAPVDNKLTPYVGKLFNDVEEAITFYKVYALTCGFDVRRYTTKKWRDGSFKSKLIVCNREGFSRSKKVDQPKVSEVVGAGLESRRTKIRRIGCRARIRLFMRNGMLLIDIFHEGHNHELISGEDRQFQKLSRNLSNYHKDIIVNNSRLNIGATKTYRMCKEHVNGYENVGATLNDFKNFQRDVKCLIHGRDGQMFVDRFKNMVDARKVFYFDYDVNDDGSLRRVIWADASARRNYSVFGDVVSFDPTYSTNKYSMVFTPFTGVDNHKKSVTFCGALIAKEDYESFNWVFSRFLVAMGEFIKKLNEIIWDIDLEPSEFDSRWAQIMDEHGVGSNDWFTDTFDIRQQWVMAHCRDLKMGSVMRTTQRSESENSFFKKFEHKSGTLVEFWMCFESAMDQQRHSHKKLDNDSRHTSPKTISQLPIEIHGAKVYTHAVFDEFQEEVKYSMTTYSVSGFSFVNDEEVTTVNDALRDKKVDVHYNSVDDELIDLNAEPTEIGDGVDEKYIEMSNLWSEFHSTVGFLKGREKGDVEKLSTIIREFREKLAPSTEVVTSKHQDLEMILGCTTTEDISILPPKHSKNKGSGKRMVSSKTKAIEINKKPKRMCNNCKQFAHHDKRNCPYPFVLNPSPSGELSGDRYLEEEESE</sequence>
<dbReference type="EMBL" id="JBDFQZ010000012">
    <property type="protein sequence ID" value="KAK9671828.1"/>
    <property type="molecule type" value="Genomic_DNA"/>
</dbReference>
<evidence type="ECO:0000259" key="2">
    <source>
        <dbReference type="Pfam" id="PF03101"/>
    </source>
</evidence>
<dbReference type="Pfam" id="PF03101">
    <property type="entry name" value="FAR1"/>
    <property type="match status" value="1"/>
</dbReference>
<protein>
    <recommendedName>
        <fullName evidence="6">Protein FAR1-RELATED SEQUENCE</fullName>
    </recommendedName>
</protein>
<evidence type="ECO:0000256" key="1">
    <source>
        <dbReference type="SAM" id="MobiDB-lite"/>
    </source>
</evidence>
<feature type="domain" description="MULE transposase" evidence="3">
    <location>
        <begin position="262"/>
        <end position="327"/>
    </location>
</feature>
<evidence type="ECO:0000259" key="3">
    <source>
        <dbReference type="Pfam" id="PF10551"/>
    </source>
</evidence>
<feature type="region of interest" description="Disordered" evidence="1">
    <location>
        <begin position="640"/>
        <end position="663"/>
    </location>
</feature>
<evidence type="ECO:0008006" key="6">
    <source>
        <dbReference type="Google" id="ProtNLM"/>
    </source>
</evidence>
<evidence type="ECO:0000313" key="4">
    <source>
        <dbReference type="EMBL" id="KAK9671828.1"/>
    </source>
</evidence>
<gene>
    <name evidence="4" type="ORF">RND81_12G057200</name>
</gene>
<keyword evidence="5" id="KW-1185">Reference proteome</keyword>
<name>A0AAW1H5V2_SAPOF</name>